<keyword evidence="1" id="KW-0677">Repeat</keyword>
<dbReference type="InterPro" id="IPR006311">
    <property type="entry name" value="TAT_signal"/>
</dbReference>
<reference evidence="5 6" key="1">
    <citation type="submission" date="2019-12" db="EMBL/GenBank/DDBJ databases">
        <title>Shinella kummerowiae sp. nov., a symbiotic bacterium isolated from root nodules of the herbal legume Kummerowia stipulacea.</title>
        <authorList>
            <person name="Gao J."/>
        </authorList>
    </citation>
    <scope>NUCLEOTIDE SEQUENCE [LARGE SCALE GENOMIC DNA]</scope>
    <source>
        <strain evidence="5 6">CCBAU 25048</strain>
    </source>
</reference>
<dbReference type="Gene3D" id="2.160.20.10">
    <property type="entry name" value="Single-stranded right-handed beta-helix, Pectin lyase-like"/>
    <property type="match status" value="1"/>
</dbReference>
<accession>A0A6N8SHC1</accession>
<evidence type="ECO:0000313" key="5">
    <source>
        <dbReference type="EMBL" id="MXN47953.1"/>
    </source>
</evidence>
<dbReference type="InterPro" id="IPR012334">
    <property type="entry name" value="Pectin_lyas_fold"/>
</dbReference>
<evidence type="ECO:0000256" key="2">
    <source>
        <dbReference type="SAM" id="SignalP"/>
    </source>
</evidence>
<dbReference type="Pfam" id="PF05048">
    <property type="entry name" value="NosD"/>
    <property type="match status" value="1"/>
</dbReference>
<dbReference type="InterPro" id="IPR051550">
    <property type="entry name" value="SCF-Subunits/Alg-Epimerases"/>
</dbReference>
<protein>
    <submittedName>
        <fullName evidence="5">TIGR03808 family TAT-translocated repetitive protein</fullName>
    </submittedName>
</protein>
<feature type="signal peptide" evidence="2">
    <location>
        <begin position="1"/>
        <end position="24"/>
    </location>
</feature>
<dbReference type="AlphaFoldDB" id="A0A6N8SHC1"/>
<dbReference type="InterPro" id="IPR039448">
    <property type="entry name" value="Beta_helix"/>
</dbReference>
<feature type="domain" description="Periplasmic copper-binding protein NosD beta helix" evidence="3">
    <location>
        <begin position="232"/>
        <end position="433"/>
    </location>
</feature>
<dbReference type="InterPro" id="IPR011050">
    <property type="entry name" value="Pectin_lyase_fold/virulence"/>
</dbReference>
<dbReference type="SUPFAM" id="SSF51126">
    <property type="entry name" value="Pectin lyase-like"/>
    <property type="match status" value="1"/>
</dbReference>
<feature type="domain" description="Right handed beta helix" evidence="4">
    <location>
        <begin position="102"/>
        <end position="227"/>
    </location>
</feature>
<proteinExistence type="predicted"/>
<dbReference type="PROSITE" id="PS51318">
    <property type="entry name" value="TAT"/>
    <property type="match status" value="1"/>
</dbReference>
<dbReference type="PANTHER" id="PTHR22990:SF15">
    <property type="entry name" value="F-BOX ONLY PROTEIN 10"/>
    <property type="match status" value="1"/>
</dbReference>
<dbReference type="InterPro" id="IPR022444">
    <property type="entry name" value="Cofactor-bd_rpt"/>
</dbReference>
<dbReference type="RefSeq" id="WP_160861464.1">
    <property type="nucleotide sequence ID" value="NZ_WUMK01000009.1"/>
</dbReference>
<dbReference type="InterPro" id="IPR006626">
    <property type="entry name" value="PbH1"/>
</dbReference>
<dbReference type="PANTHER" id="PTHR22990">
    <property type="entry name" value="F-BOX ONLY PROTEIN"/>
    <property type="match status" value="1"/>
</dbReference>
<dbReference type="Proteomes" id="UP000435802">
    <property type="component" value="Unassembled WGS sequence"/>
</dbReference>
<sequence length="456" mass="47595">MVSRRLFLSGLGLGAAGTTSVALAQTPRLPIIDVDLRGSIDASAHGIRPGAGDRKSKAFAKLLKEAAAKNLPVFLPPGDYVISNMTLPDNARITGVAGATRIVYGGDGHLFAGDGLARVELANLVIDGANRWLDDTVQGLVHLSNVANVTIENCEIQGSSKTAVSLERSGGRIERNRLSGAAEYALYAVDSHTLSVTGNLVFDCGNGGILIHRWQKGRDGTIVSGNRIARIGATNGGTGQYGNGINIFRADDVMISNNHVSGCAFSAIRSNAGSNVQISGNTCLDSGETAIYSEFGFEGAIVNGNLIDGAANGILIVNFNEGGRLATVTGNVVRNLKLEGPYVHDGAGFGFGIAVEADTVVSGNTIENAPQWGLALGWGPFMRGLVVSGNLVRKSPVGCMVTVVEEAGSALITGNIFEDTPEAAIAGYRWKERTTGDLARESSDYAHLTIERNRAG</sequence>
<dbReference type="InterPro" id="IPR022388">
    <property type="entry name" value="CHP03808"/>
</dbReference>
<evidence type="ECO:0000256" key="1">
    <source>
        <dbReference type="ARBA" id="ARBA00022737"/>
    </source>
</evidence>
<gene>
    <name evidence="5" type="ORF">GR138_22350</name>
</gene>
<dbReference type="EMBL" id="WUMK01000009">
    <property type="protein sequence ID" value="MXN47953.1"/>
    <property type="molecule type" value="Genomic_DNA"/>
</dbReference>
<organism evidence="5 6">
    <name type="scientific">Shinella kummerowiae</name>
    <dbReference type="NCBI Taxonomy" id="417745"/>
    <lineage>
        <taxon>Bacteria</taxon>
        <taxon>Pseudomonadati</taxon>
        <taxon>Pseudomonadota</taxon>
        <taxon>Alphaproteobacteria</taxon>
        <taxon>Hyphomicrobiales</taxon>
        <taxon>Rhizobiaceae</taxon>
        <taxon>Shinella</taxon>
    </lineage>
</organism>
<comment type="caution">
    <text evidence="5">The sequence shown here is derived from an EMBL/GenBank/DDBJ whole genome shotgun (WGS) entry which is preliminary data.</text>
</comment>
<name>A0A6N8SHC1_9HYPH</name>
<dbReference type="SMART" id="SM00710">
    <property type="entry name" value="PbH1"/>
    <property type="match status" value="7"/>
</dbReference>
<dbReference type="NCBIfam" id="TIGR03807">
    <property type="entry name" value="RR_fam_repeat"/>
    <property type="match status" value="2"/>
</dbReference>
<feature type="chain" id="PRO_5026738974" evidence="2">
    <location>
        <begin position="25"/>
        <end position="456"/>
    </location>
</feature>
<keyword evidence="2" id="KW-0732">Signal</keyword>
<dbReference type="InterPro" id="IPR007742">
    <property type="entry name" value="NosD_dom"/>
</dbReference>
<evidence type="ECO:0000259" key="3">
    <source>
        <dbReference type="Pfam" id="PF05048"/>
    </source>
</evidence>
<dbReference type="Pfam" id="PF13229">
    <property type="entry name" value="Beta_helix"/>
    <property type="match status" value="1"/>
</dbReference>
<evidence type="ECO:0000313" key="6">
    <source>
        <dbReference type="Proteomes" id="UP000435802"/>
    </source>
</evidence>
<evidence type="ECO:0000259" key="4">
    <source>
        <dbReference type="Pfam" id="PF13229"/>
    </source>
</evidence>
<dbReference type="NCBIfam" id="TIGR03808">
    <property type="entry name" value="RR_plus_rpt_1"/>
    <property type="match status" value="1"/>
</dbReference>
<keyword evidence="6" id="KW-1185">Reference proteome</keyword>
<dbReference type="OrthoDB" id="9788772at2"/>